<dbReference type="InParanoid" id="D8RGD9"/>
<feature type="non-terminal residue" evidence="5">
    <location>
        <position position="1"/>
    </location>
</feature>
<evidence type="ECO:0000313" key="6">
    <source>
        <dbReference type="Proteomes" id="UP000001514"/>
    </source>
</evidence>
<dbReference type="PANTHER" id="PTHR13312">
    <property type="entry name" value="HIV-INDUCED PROTEIN-7-LIKE PROTEASE"/>
    <property type="match status" value="1"/>
</dbReference>
<keyword evidence="2 3" id="KW-0378">Hydrolase</keyword>
<protein>
    <recommendedName>
        <fullName evidence="3">Ubiquitin thioesterase OTU</fullName>
        <ecNumber evidence="3">3.4.19.12</ecNumber>
    </recommendedName>
</protein>
<accession>D8RGD9</accession>
<dbReference type="Proteomes" id="UP000001514">
    <property type="component" value="Unassembled WGS sequence"/>
</dbReference>
<dbReference type="InterPro" id="IPR038765">
    <property type="entry name" value="Papain-like_cys_pep_sf"/>
</dbReference>
<keyword evidence="6" id="KW-1185">Reference proteome</keyword>
<keyword evidence="3" id="KW-0788">Thiol protease</keyword>
<evidence type="ECO:0000313" key="5">
    <source>
        <dbReference type="EMBL" id="EFJ28582.1"/>
    </source>
</evidence>
<comment type="function">
    <text evidence="3">Hydrolase that can remove conjugated ubiquitin from proteins and may therefore play an important regulatory role at the level of protein turnover by preventing degradation.</text>
</comment>
<dbReference type="GO" id="GO:0004843">
    <property type="term" value="F:cysteine-type deubiquitinase activity"/>
    <property type="evidence" value="ECO:0000318"/>
    <property type="project" value="GO_Central"/>
</dbReference>
<dbReference type="HOGENOM" id="CLU_082874_1_0_1"/>
<dbReference type="eggNOG" id="KOG2606">
    <property type="taxonomic scope" value="Eukaryota"/>
</dbReference>
<organism evidence="6">
    <name type="scientific">Selaginella moellendorffii</name>
    <name type="common">Spikemoss</name>
    <dbReference type="NCBI Taxonomy" id="88036"/>
    <lineage>
        <taxon>Eukaryota</taxon>
        <taxon>Viridiplantae</taxon>
        <taxon>Streptophyta</taxon>
        <taxon>Embryophyta</taxon>
        <taxon>Tracheophyta</taxon>
        <taxon>Lycopodiopsida</taxon>
        <taxon>Selaginellales</taxon>
        <taxon>Selaginellaceae</taxon>
        <taxon>Selaginella</taxon>
    </lineage>
</organism>
<gene>
    <name evidence="5" type="ORF">SELMODRAFT_93299</name>
</gene>
<dbReference type="FunCoup" id="D8RGD9">
    <property type="interactions" value="2018"/>
</dbReference>
<dbReference type="EMBL" id="GL377579">
    <property type="protein sequence ID" value="EFJ28582.1"/>
    <property type="molecule type" value="Genomic_DNA"/>
</dbReference>
<dbReference type="OMA" id="EVICDND"/>
<comment type="catalytic activity">
    <reaction evidence="1 3">
        <text>Thiol-dependent hydrolysis of ester, thioester, amide, peptide and isopeptide bonds formed by the C-terminal Gly of ubiquitin (a 76-residue protein attached to proteins as an intracellular targeting signal).</text>
        <dbReference type="EC" id="3.4.19.12"/>
    </reaction>
</comment>
<evidence type="ECO:0000256" key="3">
    <source>
        <dbReference type="RuleBase" id="RU367104"/>
    </source>
</evidence>
<reference evidence="5 6" key="1">
    <citation type="journal article" date="2011" name="Science">
        <title>The Selaginella genome identifies genetic changes associated with the evolution of vascular plants.</title>
        <authorList>
            <person name="Banks J.A."/>
            <person name="Nishiyama T."/>
            <person name="Hasebe M."/>
            <person name="Bowman J.L."/>
            <person name="Gribskov M."/>
            <person name="dePamphilis C."/>
            <person name="Albert V.A."/>
            <person name="Aono N."/>
            <person name="Aoyama T."/>
            <person name="Ambrose B.A."/>
            <person name="Ashton N.W."/>
            <person name="Axtell M.J."/>
            <person name="Barker E."/>
            <person name="Barker M.S."/>
            <person name="Bennetzen J.L."/>
            <person name="Bonawitz N.D."/>
            <person name="Chapple C."/>
            <person name="Cheng C."/>
            <person name="Correa L.G."/>
            <person name="Dacre M."/>
            <person name="DeBarry J."/>
            <person name="Dreyer I."/>
            <person name="Elias M."/>
            <person name="Engstrom E.M."/>
            <person name="Estelle M."/>
            <person name="Feng L."/>
            <person name="Finet C."/>
            <person name="Floyd S.K."/>
            <person name="Frommer W.B."/>
            <person name="Fujita T."/>
            <person name="Gramzow L."/>
            <person name="Gutensohn M."/>
            <person name="Harholt J."/>
            <person name="Hattori M."/>
            <person name="Heyl A."/>
            <person name="Hirai T."/>
            <person name="Hiwatashi Y."/>
            <person name="Ishikawa M."/>
            <person name="Iwata M."/>
            <person name="Karol K.G."/>
            <person name="Koehler B."/>
            <person name="Kolukisaoglu U."/>
            <person name="Kubo M."/>
            <person name="Kurata T."/>
            <person name="Lalonde S."/>
            <person name="Li K."/>
            <person name="Li Y."/>
            <person name="Litt A."/>
            <person name="Lyons E."/>
            <person name="Manning G."/>
            <person name="Maruyama T."/>
            <person name="Michael T.P."/>
            <person name="Mikami K."/>
            <person name="Miyazaki S."/>
            <person name="Morinaga S."/>
            <person name="Murata T."/>
            <person name="Mueller-Roeber B."/>
            <person name="Nelson D.R."/>
            <person name="Obara M."/>
            <person name="Oguri Y."/>
            <person name="Olmstead R.G."/>
            <person name="Onodera N."/>
            <person name="Petersen B.L."/>
            <person name="Pils B."/>
            <person name="Prigge M."/>
            <person name="Rensing S.A."/>
            <person name="Riano-Pachon D.M."/>
            <person name="Roberts A.W."/>
            <person name="Sato Y."/>
            <person name="Scheller H.V."/>
            <person name="Schulz B."/>
            <person name="Schulz C."/>
            <person name="Shakirov E.V."/>
            <person name="Shibagaki N."/>
            <person name="Shinohara N."/>
            <person name="Shippen D.E."/>
            <person name="Soerensen I."/>
            <person name="Sotooka R."/>
            <person name="Sugimoto N."/>
            <person name="Sugita M."/>
            <person name="Sumikawa N."/>
            <person name="Tanurdzic M."/>
            <person name="Theissen G."/>
            <person name="Ulvskov P."/>
            <person name="Wakazuki S."/>
            <person name="Weng J.K."/>
            <person name="Willats W.W."/>
            <person name="Wipf D."/>
            <person name="Wolf P.G."/>
            <person name="Yang L."/>
            <person name="Zimmer A.D."/>
            <person name="Zhu Q."/>
            <person name="Mitros T."/>
            <person name="Hellsten U."/>
            <person name="Loque D."/>
            <person name="Otillar R."/>
            <person name="Salamov A."/>
            <person name="Schmutz J."/>
            <person name="Shapiro H."/>
            <person name="Lindquist E."/>
            <person name="Lucas S."/>
            <person name="Rokhsar D."/>
            <person name="Grigoriev I.V."/>
        </authorList>
    </citation>
    <scope>NUCLEOTIDE SEQUENCE [LARGE SCALE GENOMIC DNA]</scope>
</reference>
<keyword evidence="3" id="KW-0645">Protease</keyword>
<dbReference type="KEGG" id="smo:SELMODRAFT_93299"/>
<dbReference type="EC" id="3.4.19.12" evidence="3"/>
<dbReference type="Gramene" id="EFJ28582">
    <property type="protein sequence ID" value="EFJ28582"/>
    <property type="gene ID" value="SELMODRAFT_93299"/>
</dbReference>
<dbReference type="Gene3D" id="3.90.70.80">
    <property type="match status" value="1"/>
</dbReference>
<evidence type="ECO:0000259" key="4">
    <source>
        <dbReference type="PROSITE" id="PS50802"/>
    </source>
</evidence>
<dbReference type="GO" id="GO:0036503">
    <property type="term" value="P:ERAD pathway"/>
    <property type="evidence" value="ECO:0000318"/>
    <property type="project" value="GO_Central"/>
</dbReference>
<dbReference type="GO" id="GO:0030968">
    <property type="term" value="P:endoplasmic reticulum unfolded protein response"/>
    <property type="evidence" value="ECO:0000318"/>
    <property type="project" value="GO_Central"/>
</dbReference>
<sequence>AAKKVEHYTVFRIAGDGRCMFRALAQGLAANKGVRMSGKEEKEEADQLKMAVREALCTSEQERRQHEDALISVTVDESLKRYCQRIVRQDFWGGDSELLVLSRMLGQPITVYIPESEQGARWGTGYIPIAEYGSEFSKSSKERKGRKPVRLLFSGSNHYDLLI</sequence>
<keyword evidence="3" id="KW-0963">Cytoplasm</keyword>
<comment type="subcellular location">
    <subcellularLocation>
        <location evidence="3">Cytoplasm</location>
    </subcellularLocation>
</comment>
<dbReference type="CDD" id="cd22759">
    <property type="entry name" value="OTU_plant_OTU3-like"/>
    <property type="match status" value="1"/>
</dbReference>
<proteinExistence type="predicted"/>
<dbReference type="AlphaFoldDB" id="D8RGD9"/>
<evidence type="ECO:0000256" key="2">
    <source>
        <dbReference type="ARBA" id="ARBA00022801"/>
    </source>
</evidence>
<dbReference type="PROSITE" id="PS50802">
    <property type="entry name" value="OTU"/>
    <property type="match status" value="1"/>
</dbReference>
<dbReference type="STRING" id="88036.D8RGD9"/>
<dbReference type="FunFam" id="3.90.70.80:FF:000019">
    <property type="entry name" value="Cysteine proteinases superfamily protein"/>
    <property type="match status" value="1"/>
</dbReference>
<dbReference type="Pfam" id="PF02338">
    <property type="entry name" value="OTU"/>
    <property type="match status" value="1"/>
</dbReference>
<dbReference type="PANTHER" id="PTHR13312:SF3">
    <property type="entry name" value="OVARIAN TUMOR DOMAIN-CONTAINING DEUBIQUITINATING ENZYME 3"/>
    <property type="match status" value="1"/>
</dbReference>
<keyword evidence="3" id="KW-0833">Ubl conjugation pathway</keyword>
<dbReference type="GO" id="GO:0005737">
    <property type="term" value="C:cytoplasm"/>
    <property type="evidence" value="ECO:0007669"/>
    <property type="project" value="UniProtKB-SubCell"/>
</dbReference>
<feature type="domain" description="OTU" evidence="4">
    <location>
        <begin position="8"/>
        <end position="163"/>
    </location>
</feature>
<name>D8RGD9_SELML</name>
<dbReference type="InterPro" id="IPR003323">
    <property type="entry name" value="OTU_dom"/>
</dbReference>
<evidence type="ECO:0000256" key="1">
    <source>
        <dbReference type="ARBA" id="ARBA00000707"/>
    </source>
</evidence>
<dbReference type="SUPFAM" id="SSF54001">
    <property type="entry name" value="Cysteine proteinases"/>
    <property type="match status" value="1"/>
</dbReference>